<dbReference type="SUPFAM" id="SSF103084">
    <property type="entry name" value="Holliday junction resolvase RusA"/>
    <property type="match status" value="1"/>
</dbReference>
<dbReference type="InterPro" id="IPR008822">
    <property type="entry name" value="Endonuclease_RusA-like"/>
</dbReference>
<protein>
    <submittedName>
        <fullName evidence="1">Uncharacterized protein</fullName>
    </submittedName>
</protein>
<dbReference type="GO" id="GO:0006281">
    <property type="term" value="P:DNA repair"/>
    <property type="evidence" value="ECO:0007669"/>
    <property type="project" value="InterPro"/>
</dbReference>
<dbReference type="Gene3D" id="3.30.1330.70">
    <property type="entry name" value="Holliday junction resolvase RusA"/>
    <property type="match status" value="1"/>
</dbReference>
<keyword evidence="2" id="KW-1185">Reference proteome</keyword>
<evidence type="ECO:0000313" key="2">
    <source>
        <dbReference type="Proteomes" id="UP000017667"/>
    </source>
</evidence>
<sequence>MRWSQEQLEAHLNAHRNRADLSKERLKAENDAKVRKAKGSVLKRNTELNGDNEGKLILSCEIATCPPSVNHYWDVSGKRRYLSDKAKTFHALVRVLVPPKQTEARLKLDVTFHFPNHQTRDIDNYLKATIDSLVKCGLCVDDEQFDELIVRRGNVVRGGLVKIKVLEL</sequence>
<dbReference type="InterPro" id="IPR036614">
    <property type="entry name" value="RusA-like_sf"/>
</dbReference>
<gene>
    <name evidence="1" type="ORF">F927_03350</name>
</gene>
<dbReference type="GO" id="GO:0000287">
    <property type="term" value="F:magnesium ion binding"/>
    <property type="evidence" value="ECO:0007669"/>
    <property type="project" value="InterPro"/>
</dbReference>
<evidence type="ECO:0000313" key="1">
    <source>
        <dbReference type="EMBL" id="ENW15610.1"/>
    </source>
</evidence>
<dbReference type="PATRIC" id="fig|1217659.3.peg.3289"/>
<dbReference type="Proteomes" id="UP000017667">
    <property type="component" value="Unassembled WGS sequence"/>
</dbReference>
<accession>N9G7Z3</accession>
<dbReference type="GO" id="GO:0006310">
    <property type="term" value="P:DNA recombination"/>
    <property type="evidence" value="ECO:0007669"/>
    <property type="project" value="InterPro"/>
</dbReference>
<dbReference type="EMBL" id="APQQ01000032">
    <property type="protein sequence ID" value="ENW15610.1"/>
    <property type="molecule type" value="Genomic_DNA"/>
</dbReference>
<dbReference type="RefSeq" id="WP_005084880.1">
    <property type="nucleotide sequence ID" value="NZ_ASYX01000008.1"/>
</dbReference>
<comment type="caution">
    <text evidence="1">The sequence shown here is derived from an EMBL/GenBank/DDBJ whole genome shotgun (WGS) entry which is preliminary data.</text>
</comment>
<proteinExistence type="predicted"/>
<name>N9G7Z3_ACIHA</name>
<organism evidence="1 2">
    <name type="scientific">Acinetobacter haemolyticus CIP 64.3 = MTCC 9819</name>
    <dbReference type="NCBI Taxonomy" id="1217659"/>
    <lineage>
        <taxon>Bacteria</taxon>
        <taxon>Pseudomonadati</taxon>
        <taxon>Pseudomonadota</taxon>
        <taxon>Gammaproteobacteria</taxon>
        <taxon>Moraxellales</taxon>
        <taxon>Moraxellaceae</taxon>
        <taxon>Acinetobacter</taxon>
    </lineage>
</organism>
<dbReference type="HOGENOM" id="CLU_133615_0_0_6"/>
<reference evidence="1 2" key="1">
    <citation type="submission" date="2013-02" db="EMBL/GenBank/DDBJ databases">
        <title>The Genome Sequence of Acinetobacter haemolyticus CIP 64.3.</title>
        <authorList>
            <consortium name="The Broad Institute Genome Sequencing Platform"/>
            <consortium name="The Broad Institute Genome Sequencing Center for Infectious Disease"/>
            <person name="Cerqueira G."/>
            <person name="Feldgarden M."/>
            <person name="Courvalin P."/>
            <person name="Perichon B."/>
            <person name="Grillot-Courvalin C."/>
            <person name="Clermont D."/>
            <person name="Rocha E."/>
            <person name="Yoon E.-J."/>
            <person name="Nemec A."/>
            <person name="Walker B."/>
            <person name="Young S.K."/>
            <person name="Zeng Q."/>
            <person name="Gargeya S."/>
            <person name="Fitzgerald M."/>
            <person name="Haas B."/>
            <person name="Abouelleil A."/>
            <person name="Alvarado L."/>
            <person name="Arachchi H.M."/>
            <person name="Berlin A.M."/>
            <person name="Chapman S.B."/>
            <person name="Dewar J."/>
            <person name="Goldberg J."/>
            <person name="Griggs A."/>
            <person name="Gujja S."/>
            <person name="Hansen M."/>
            <person name="Howarth C."/>
            <person name="Imamovic A."/>
            <person name="Larimer J."/>
            <person name="McCowan C."/>
            <person name="Murphy C."/>
            <person name="Neiman D."/>
            <person name="Pearson M."/>
            <person name="Priest M."/>
            <person name="Roberts A."/>
            <person name="Saif S."/>
            <person name="Shea T."/>
            <person name="Sisk P."/>
            <person name="Sykes S."/>
            <person name="Wortman J."/>
            <person name="Nusbaum C."/>
            <person name="Birren B."/>
        </authorList>
    </citation>
    <scope>NUCLEOTIDE SEQUENCE [LARGE SCALE GENOMIC DNA]</scope>
    <source>
        <strain evidence="1 2">CIP 64.3</strain>
    </source>
</reference>
<dbReference type="Pfam" id="PF05866">
    <property type="entry name" value="RusA"/>
    <property type="match status" value="1"/>
</dbReference>
<dbReference type="AlphaFoldDB" id="N9G7Z3"/>